<protein>
    <submittedName>
        <fullName evidence="4">Uncharacterized protein</fullName>
    </submittedName>
</protein>
<gene>
    <name evidence="4" type="ORF">EHS24_004760</name>
</gene>
<accession>A0A427Y5Y4</accession>
<feature type="domain" description="Trehalase-like N-terminal" evidence="3">
    <location>
        <begin position="421"/>
        <end position="514"/>
    </location>
</feature>
<evidence type="ECO:0000259" key="2">
    <source>
        <dbReference type="Pfam" id="PF00723"/>
    </source>
</evidence>
<dbReference type="Gene3D" id="3.10.450.50">
    <property type="match status" value="1"/>
</dbReference>
<dbReference type="OrthoDB" id="406733at2759"/>
<dbReference type="GO" id="GO:0004553">
    <property type="term" value="F:hydrolase activity, hydrolyzing O-glycosyl compounds"/>
    <property type="evidence" value="ECO:0007669"/>
    <property type="project" value="UniProtKB-ARBA"/>
</dbReference>
<dbReference type="InterPro" id="IPR032710">
    <property type="entry name" value="NTF2-like_dom_sf"/>
</dbReference>
<dbReference type="SUPFAM" id="SSF54427">
    <property type="entry name" value="NTF2-like"/>
    <property type="match status" value="1"/>
</dbReference>
<sequence>MTATSPEPPASPPMTYNALAPSEQATALPSGQATPLALPGLALQPPLSRRGTGPGIIVVLPPKLSLRPHAKLGLRPPLDPDPVLKWAEEGFNVVGAQLGANTDVSEALAVALAALEECPSVDAVGKYGVLVYDPSALEAVLAGMATQPSLVCLISHGSAPSYAPVPALAHVPGRIGSDSDDSNESLCKVYAYEADSAYFVVPSAGPKAYSPLDASIVHTRSLVFLRNHLGGPYFDLESIWDEHTYCEFRDRSVAKTMATMVAEPYVNHIPTMTGGMGREALTAFYRDHFIFSNPADAELVVVSRTIGADRVVEEFVYNCTHDRVIDWLLPGVPPSRKKLEIPMMAVVNIRGDRLYHEHIWWDQACALKQAGYLPAYVPINGGEVLRLPVAGPESAHLLMDETSGESNEMMGPDRALVDEAGEPISGIQEYALIGNLRTAASVSHTGSIESFCVPYFDSPSVFARIVDANKGGHFVIKPKAAFKPKQYYAPNSNLLITKFLSENTVGSVTDLLVPKGANMSGHQDRGPLPWLIRRVESLHGTVDFRMECAPAFNYCRDPHVAEIVHDDSASQVSMNKKKGLFKSPDLDMDLRWLVSSEKDADVEDPEIQVHVETLAKRDLLGPSLTSEFTLKEGQIIYFILRQVPQAAPMSEEQCLASEETLQKAQEAGIPVDNLRMAAAYLLRPDDNPIVTPDFVQGLIRDTHIFWQKWISKSKYRGRWREAVRRSALVLKMLVFEETGAIVAAPTFSLPEYIGGTRNWDYRFTWVRDTSFTIYALIRLGFTDEAKAYVDFILARLKDRNSDGSLQIVYTIHGSKELPEMELTHLAGHKGSKPVRIGNGAADHIQLDIYGELLDCIYLAQKYSAPLAWESWVAVRQVVDFVVTQVNEPDLSIWEVRGAKKNYTYSKIMMWVALDRGLRLAEKRCLPCPNRNKWLETRDTLYETIQNEAWNPVGKFFGQSYEDKDVLDSAVLVMPLVFFISAADPRFVQTVDQILKTPEKGGLTINSSIFRYDVHKTDDGVGGEEGAFSLCTLWGVEALTRVGVYNRKYLDKAVFMFIEFLGYGNHVSLYSEEISSGGEGLGNTPQAFSHVTLISAAFNLDRALG</sequence>
<dbReference type="PANTHER" id="PTHR31616:SF0">
    <property type="entry name" value="GLUCAN 1,4-ALPHA-GLUCOSIDASE"/>
    <property type="match status" value="1"/>
</dbReference>
<evidence type="ECO:0000313" key="5">
    <source>
        <dbReference type="Proteomes" id="UP000279236"/>
    </source>
</evidence>
<dbReference type="Pfam" id="PF19291">
    <property type="entry name" value="TREH_N"/>
    <property type="match status" value="1"/>
</dbReference>
<evidence type="ECO:0000259" key="3">
    <source>
        <dbReference type="Pfam" id="PF19291"/>
    </source>
</evidence>
<name>A0A427Y5Y4_9TREE</name>
<feature type="region of interest" description="Disordered" evidence="1">
    <location>
        <begin position="1"/>
        <end position="33"/>
    </location>
</feature>
<dbReference type="Proteomes" id="UP000279236">
    <property type="component" value="Unassembled WGS sequence"/>
</dbReference>
<reference evidence="4 5" key="1">
    <citation type="submission" date="2018-11" db="EMBL/GenBank/DDBJ databases">
        <title>Genome sequence of Apiotrichum porosum DSM 27194.</title>
        <authorList>
            <person name="Aliyu H."/>
            <person name="Gorte O."/>
            <person name="Ochsenreither K."/>
        </authorList>
    </citation>
    <scope>NUCLEOTIDE SEQUENCE [LARGE SCALE GENOMIC DNA]</scope>
    <source>
        <strain evidence="4 5">DSM 27194</strain>
    </source>
</reference>
<comment type="caution">
    <text evidence="4">The sequence shown here is derived from an EMBL/GenBank/DDBJ whole genome shotgun (WGS) entry which is preliminary data.</text>
</comment>
<dbReference type="Gene3D" id="1.50.10.10">
    <property type="match status" value="1"/>
</dbReference>
<dbReference type="EMBL" id="RSCE01000002">
    <property type="protein sequence ID" value="RSH86503.1"/>
    <property type="molecule type" value="Genomic_DNA"/>
</dbReference>
<evidence type="ECO:0000313" key="4">
    <source>
        <dbReference type="EMBL" id="RSH86503.1"/>
    </source>
</evidence>
<organism evidence="4 5">
    <name type="scientific">Apiotrichum porosum</name>
    <dbReference type="NCBI Taxonomy" id="105984"/>
    <lineage>
        <taxon>Eukaryota</taxon>
        <taxon>Fungi</taxon>
        <taxon>Dikarya</taxon>
        <taxon>Basidiomycota</taxon>
        <taxon>Agaricomycotina</taxon>
        <taxon>Tremellomycetes</taxon>
        <taxon>Trichosporonales</taxon>
        <taxon>Trichosporonaceae</taxon>
        <taxon>Apiotrichum</taxon>
    </lineage>
</organism>
<dbReference type="PANTHER" id="PTHR31616">
    <property type="entry name" value="TREHALASE"/>
    <property type="match status" value="1"/>
</dbReference>
<feature type="domain" description="GH15-like" evidence="2">
    <location>
        <begin position="720"/>
        <end position="1096"/>
    </location>
</feature>
<dbReference type="RefSeq" id="XP_028479288.1">
    <property type="nucleotide sequence ID" value="XM_028620316.1"/>
</dbReference>
<dbReference type="SUPFAM" id="SSF48208">
    <property type="entry name" value="Six-hairpin glycosidases"/>
    <property type="match status" value="1"/>
</dbReference>
<dbReference type="InterPro" id="IPR012341">
    <property type="entry name" value="6hp_glycosidase-like_sf"/>
</dbReference>
<dbReference type="GO" id="GO:0005975">
    <property type="term" value="P:carbohydrate metabolic process"/>
    <property type="evidence" value="ECO:0007669"/>
    <property type="project" value="InterPro"/>
</dbReference>
<dbReference type="Pfam" id="PF00723">
    <property type="entry name" value="Glyco_hydro_15"/>
    <property type="match status" value="1"/>
</dbReference>
<feature type="compositionally biased region" description="Pro residues" evidence="1">
    <location>
        <begin position="1"/>
        <end position="12"/>
    </location>
</feature>
<proteinExistence type="predicted"/>
<dbReference type="GeneID" id="39589303"/>
<dbReference type="InterPro" id="IPR008928">
    <property type="entry name" value="6-hairpin_glycosidase_sf"/>
</dbReference>
<dbReference type="InterPro" id="IPR045582">
    <property type="entry name" value="Trehalase-like_N"/>
</dbReference>
<dbReference type="InterPro" id="IPR011613">
    <property type="entry name" value="GH15-like"/>
</dbReference>
<evidence type="ECO:0000256" key="1">
    <source>
        <dbReference type="SAM" id="MobiDB-lite"/>
    </source>
</evidence>
<keyword evidence="5" id="KW-1185">Reference proteome</keyword>
<dbReference type="AlphaFoldDB" id="A0A427Y5Y4"/>